<protein>
    <submittedName>
        <fullName evidence="1">Uncharacterized protein</fullName>
    </submittedName>
</protein>
<name>A0A9D2BZ16_9FIRM</name>
<evidence type="ECO:0000313" key="2">
    <source>
        <dbReference type="Proteomes" id="UP000823915"/>
    </source>
</evidence>
<organism evidence="1 2">
    <name type="scientific">Candidatus Acutalibacter pullistercoris</name>
    <dbReference type="NCBI Taxonomy" id="2838418"/>
    <lineage>
        <taxon>Bacteria</taxon>
        <taxon>Bacillati</taxon>
        <taxon>Bacillota</taxon>
        <taxon>Clostridia</taxon>
        <taxon>Eubacteriales</taxon>
        <taxon>Acutalibacteraceae</taxon>
        <taxon>Acutalibacter</taxon>
    </lineage>
</organism>
<dbReference type="EMBL" id="DXDU01000008">
    <property type="protein sequence ID" value="HIY25643.1"/>
    <property type="molecule type" value="Genomic_DNA"/>
</dbReference>
<accession>A0A9D2BZ16</accession>
<dbReference type="Pfam" id="PF19620">
    <property type="entry name" value="DUF6125"/>
    <property type="match status" value="1"/>
</dbReference>
<comment type="caution">
    <text evidence="1">The sequence shown here is derived from an EMBL/GenBank/DDBJ whole genome shotgun (WGS) entry which is preliminary data.</text>
</comment>
<sequence length="172" mass="20195">MRAGERLEDLSREQLLELLTIYSKNWLAMDGVWFQSVERKYGMEEAMFHDVEAWKRFTVTEGRRIKKFLGLPERPGLEGLERALEFRFYANLSRYELRREGNSLLYRVLECPVQQARTRKRMGLHPCKPAGLEEYAGFARTIDDRISCQCVSCCPEITQEDCACAWRFTLDP</sequence>
<dbReference type="AlphaFoldDB" id="A0A9D2BZ16"/>
<reference evidence="1" key="2">
    <citation type="submission" date="2021-04" db="EMBL/GenBank/DDBJ databases">
        <authorList>
            <person name="Gilroy R."/>
        </authorList>
    </citation>
    <scope>NUCLEOTIDE SEQUENCE</scope>
    <source>
        <strain evidence="1">1282</strain>
    </source>
</reference>
<proteinExistence type="predicted"/>
<evidence type="ECO:0000313" key="1">
    <source>
        <dbReference type="EMBL" id="HIY25643.1"/>
    </source>
</evidence>
<reference evidence="1" key="1">
    <citation type="journal article" date="2021" name="PeerJ">
        <title>Extensive microbial diversity within the chicken gut microbiome revealed by metagenomics and culture.</title>
        <authorList>
            <person name="Gilroy R."/>
            <person name="Ravi A."/>
            <person name="Getino M."/>
            <person name="Pursley I."/>
            <person name="Horton D.L."/>
            <person name="Alikhan N.F."/>
            <person name="Baker D."/>
            <person name="Gharbi K."/>
            <person name="Hall N."/>
            <person name="Watson M."/>
            <person name="Adriaenssens E.M."/>
            <person name="Foster-Nyarko E."/>
            <person name="Jarju S."/>
            <person name="Secka A."/>
            <person name="Antonio M."/>
            <person name="Oren A."/>
            <person name="Chaudhuri R.R."/>
            <person name="La Ragione R."/>
            <person name="Hildebrand F."/>
            <person name="Pallen M.J."/>
        </authorList>
    </citation>
    <scope>NUCLEOTIDE SEQUENCE</scope>
    <source>
        <strain evidence="1">1282</strain>
    </source>
</reference>
<gene>
    <name evidence="1" type="ORF">H9838_00530</name>
</gene>
<dbReference type="Proteomes" id="UP000823915">
    <property type="component" value="Unassembled WGS sequence"/>
</dbReference>